<dbReference type="RefSeq" id="WP_134020366.1">
    <property type="nucleotide sequence ID" value="NZ_SOEC01000022.1"/>
</dbReference>
<dbReference type="Pfam" id="PF07963">
    <property type="entry name" value="N_methyl"/>
    <property type="match status" value="1"/>
</dbReference>
<dbReference type="Pfam" id="PF16732">
    <property type="entry name" value="ComP_DUS"/>
    <property type="match status" value="1"/>
</dbReference>
<dbReference type="PANTHER" id="PTHR30093">
    <property type="entry name" value="GENERAL SECRETION PATHWAY PROTEIN G"/>
    <property type="match status" value="1"/>
</dbReference>
<dbReference type="EMBL" id="SOEC01000022">
    <property type="protein sequence ID" value="TDX24205.1"/>
    <property type="molecule type" value="Genomic_DNA"/>
</dbReference>
<dbReference type="InterPro" id="IPR045584">
    <property type="entry name" value="Pilin-like"/>
</dbReference>
<dbReference type="Proteomes" id="UP000294489">
    <property type="component" value="Unassembled WGS sequence"/>
</dbReference>
<evidence type="ECO:0000256" key="1">
    <source>
        <dbReference type="SAM" id="Phobius"/>
    </source>
</evidence>
<dbReference type="PANTHER" id="PTHR30093:SF47">
    <property type="entry name" value="TYPE IV PILUS NON-CORE MINOR PILIN PILE"/>
    <property type="match status" value="1"/>
</dbReference>
<accession>A0A4R8FKI4</accession>
<name>A0A4R8FKI4_9GAMM</name>
<sequence>MQRRERGFTLIELMIAVVIIGILASIAYPLYTGYVERARRTDGQAGLMNAAQQLERCYTVQSSYAGCTFSTASPDGHYAISRATESNTATFTLSANYTGGGDDGCANDLTLDHRGVRGPDACW</sequence>
<comment type="caution">
    <text evidence="2">The sequence shown here is derived from an EMBL/GenBank/DDBJ whole genome shotgun (WGS) entry which is preliminary data.</text>
</comment>
<evidence type="ECO:0000313" key="2">
    <source>
        <dbReference type="EMBL" id="TDX24205.1"/>
    </source>
</evidence>
<keyword evidence="1" id="KW-1133">Transmembrane helix</keyword>
<dbReference type="SUPFAM" id="SSF54523">
    <property type="entry name" value="Pili subunits"/>
    <property type="match status" value="1"/>
</dbReference>
<dbReference type="AlphaFoldDB" id="A0A4R8FKI4"/>
<dbReference type="OrthoDB" id="5296638at2"/>
<keyword evidence="1" id="KW-0472">Membrane</keyword>
<dbReference type="Gene3D" id="3.30.700.10">
    <property type="entry name" value="Glycoprotein, Type 4 Pilin"/>
    <property type="match status" value="1"/>
</dbReference>
<organism evidence="2 3">
    <name type="scientific">Modicisalibacter xianhensis</name>
    <dbReference type="NCBI Taxonomy" id="442341"/>
    <lineage>
        <taxon>Bacteria</taxon>
        <taxon>Pseudomonadati</taxon>
        <taxon>Pseudomonadota</taxon>
        <taxon>Gammaproteobacteria</taxon>
        <taxon>Oceanospirillales</taxon>
        <taxon>Halomonadaceae</taxon>
        <taxon>Modicisalibacter</taxon>
    </lineage>
</organism>
<dbReference type="InterPro" id="IPR031982">
    <property type="entry name" value="PilE-like"/>
</dbReference>
<feature type="transmembrane region" description="Helical" evidence="1">
    <location>
        <begin position="7"/>
        <end position="31"/>
    </location>
</feature>
<keyword evidence="1" id="KW-0812">Transmembrane</keyword>
<gene>
    <name evidence="2" type="ORF">DFO67_12234</name>
</gene>
<protein>
    <submittedName>
        <fullName evidence="2">Type IV pilus assembly protein PilE</fullName>
    </submittedName>
</protein>
<dbReference type="InterPro" id="IPR012902">
    <property type="entry name" value="N_methyl_site"/>
</dbReference>
<evidence type="ECO:0000313" key="3">
    <source>
        <dbReference type="Proteomes" id="UP000294489"/>
    </source>
</evidence>
<dbReference type="NCBIfam" id="TIGR02532">
    <property type="entry name" value="IV_pilin_GFxxxE"/>
    <property type="match status" value="1"/>
</dbReference>
<reference evidence="2 3" key="1">
    <citation type="submission" date="2019-03" db="EMBL/GenBank/DDBJ databases">
        <title>Freshwater and sediment microbial communities from various areas in North America, analyzing microbe dynamics in response to fracking.</title>
        <authorList>
            <person name="Lamendella R."/>
        </authorList>
    </citation>
    <scope>NUCLEOTIDE SEQUENCE [LARGE SCALE GENOMIC DNA]</scope>
    <source>
        <strain evidence="2 3">6_TX</strain>
    </source>
</reference>
<proteinExistence type="predicted"/>
<dbReference type="GO" id="GO:0043683">
    <property type="term" value="P:type IV pilus assembly"/>
    <property type="evidence" value="ECO:0007669"/>
    <property type="project" value="InterPro"/>
</dbReference>
<dbReference type="PROSITE" id="PS00409">
    <property type="entry name" value="PROKAR_NTER_METHYL"/>
    <property type="match status" value="1"/>
</dbReference>